<protein>
    <submittedName>
        <fullName evidence="2">Uncharacterized protein</fullName>
    </submittedName>
</protein>
<feature type="compositionally biased region" description="Low complexity" evidence="1">
    <location>
        <begin position="11"/>
        <end position="20"/>
    </location>
</feature>
<feature type="region of interest" description="Disordered" evidence="1">
    <location>
        <begin position="1"/>
        <end position="29"/>
    </location>
</feature>
<dbReference type="RefSeq" id="XP_062627548.1">
    <property type="nucleotide sequence ID" value="XM_062771564.1"/>
</dbReference>
<dbReference type="AlphaFoldDB" id="A0AAF0YBA4"/>
<feature type="compositionally biased region" description="Low complexity" evidence="1">
    <location>
        <begin position="80"/>
        <end position="91"/>
    </location>
</feature>
<keyword evidence="3" id="KW-1185">Reference proteome</keyword>
<sequence>MRPASMLPGVSSSPRAPSSPTAMVRPATPTLVQTTSSRLQRASERAWAALASLQPRMNGYDAVPVAHTMPAPPSPALGPVGVVASEAGSEGEASDSIEAFSDTQPEPAEPVPVTSKPLPSLPTATSNLSLDEDDGMQPVELGPPRYKKVRFDLQEGDRLLNTLHADPGFKVWRDGY</sequence>
<gene>
    <name evidence="2" type="ORF">LOC62_03G005038</name>
</gene>
<proteinExistence type="predicted"/>
<organism evidence="2 3">
    <name type="scientific">Vanrija pseudolonga</name>
    <dbReference type="NCBI Taxonomy" id="143232"/>
    <lineage>
        <taxon>Eukaryota</taxon>
        <taxon>Fungi</taxon>
        <taxon>Dikarya</taxon>
        <taxon>Basidiomycota</taxon>
        <taxon>Agaricomycotina</taxon>
        <taxon>Tremellomycetes</taxon>
        <taxon>Trichosporonales</taxon>
        <taxon>Trichosporonaceae</taxon>
        <taxon>Vanrija</taxon>
    </lineage>
</organism>
<name>A0AAF0YBA4_9TREE</name>
<accession>A0AAF0YBA4</accession>
<dbReference type="EMBL" id="CP086716">
    <property type="protein sequence ID" value="WOO81516.1"/>
    <property type="molecule type" value="Genomic_DNA"/>
</dbReference>
<dbReference type="Proteomes" id="UP000827549">
    <property type="component" value="Chromosome 3"/>
</dbReference>
<evidence type="ECO:0000313" key="2">
    <source>
        <dbReference type="EMBL" id="WOO81516.1"/>
    </source>
</evidence>
<evidence type="ECO:0000256" key="1">
    <source>
        <dbReference type="SAM" id="MobiDB-lite"/>
    </source>
</evidence>
<evidence type="ECO:0000313" key="3">
    <source>
        <dbReference type="Proteomes" id="UP000827549"/>
    </source>
</evidence>
<reference evidence="2" key="1">
    <citation type="submission" date="2023-10" db="EMBL/GenBank/DDBJ databases">
        <authorList>
            <person name="Noh H."/>
        </authorList>
    </citation>
    <scope>NUCLEOTIDE SEQUENCE</scope>
    <source>
        <strain evidence="2">DUCC4014</strain>
    </source>
</reference>
<dbReference type="GeneID" id="87808269"/>
<feature type="region of interest" description="Disordered" evidence="1">
    <location>
        <begin position="72"/>
        <end position="143"/>
    </location>
</feature>